<comment type="caution">
    <text evidence="2">The sequence shown here is derived from an EMBL/GenBank/DDBJ whole genome shotgun (WGS) entry which is preliminary data.</text>
</comment>
<name>A0A1X2G5W1_9FUNG</name>
<organism evidence="2 3">
    <name type="scientific">Hesseltinella vesiculosa</name>
    <dbReference type="NCBI Taxonomy" id="101127"/>
    <lineage>
        <taxon>Eukaryota</taxon>
        <taxon>Fungi</taxon>
        <taxon>Fungi incertae sedis</taxon>
        <taxon>Mucoromycota</taxon>
        <taxon>Mucoromycotina</taxon>
        <taxon>Mucoromycetes</taxon>
        <taxon>Mucorales</taxon>
        <taxon>Cunninghamellaceae</taxon>
        <taxon>Hesseltinella</taxon>
    </lineage>
</organism>
<gene>
    <name evidence="2" type="ORF">DM01DRAFT_1349487</name>
</gene>
<keyword evidence="3" id="KW-1185">Reference proteome</keyword>
<dbReference type="Proteomes" id="UP000242146">
    <property type="component" value="Unassembled WGS sequence"/>
</dbReference>
<evidence type="ECO:0000256" key="1">
    <source>
        <dbReference type="SAM" id="MobiDB-lite"/>
    </source>
</evidence>
<accession>A0A1X2G5W1</accession>
<feature type="compositionally biased region" description="Acidic residues" evidence="1">
    <location>
        <begin position="154"/>
        <end position="178"/>
    </location>
</feature>
<protein>
    <submittedName>
        <fullName evidence="2">Uncharacterized protein</fullName>
    </submittedName>
</protein>
<dbReference type="AlphaFoldDB" id="A0A1X2G5W1"/>
<feature type="compositionally biased region" description="Basic and acidic residues" evidence="1">
    <location>
        <begin position="1"/>
        <end position="10"/>
    </location>
</feature>
<dbReference type="EMBL" id="MCGT01000044">
    <property type="protein sequence ID" value="ORX45068.1"/>
    <property type="molecule type" value="Genomic_DNA"/>
</dbReference>
<reference evidence="2 3" key="1">
    <citation type="submission" date="2016-07" db="EMBL/GenBank/DDBJ databases">
        <title>Pervasive Adenine N6-methylation of Active Genes in Fungi.</title>
        <authorList>
            <consortium name="DOE Joint Genome Institute"/>
            <person name="Mondo S.J."/>
            <person name="Dannebaum R.O."/>
            <person name="Kuo R.C."/>
            <person name="Labutti K."/>
            <person name="Haridas S."/>
            <person name="Kuo A."/>
            <person name="Salamov A."/>
            <person name="Ahrendt S.R."/>
            <person name="Lipzen A."/>
            <person name="Sullivan W."/>
            <person name="Andreopoulos W.B."/>
            <person name="Clum A."/>
            <person name="Lindquist E."/>
            <person name="Daum C."/>
            <person name="Ramamoorthy G.K."/>
            <person name="Gryganskyi A."/>
            <person name="Culley D."/>
            <person name="Magnuson J.K."/>
            <person name="James T.Y."/>
            <person name="O'Malley M.A."/>
            <person name="Stajich J.E."/>
            <person name="Spatafora J.W."/>
            <person name="Visel A."/>
            <person name="Grigoriev I.V."/>
        </authorList>
    </citation>
    <scope>NUCLEOTIDE SEQUENCE [LARGE SCALE GENOMIC DNA]</scope>
    <source>
        <strain evidence="2 3">NRRL 3301</strain>
    </source>
</reference>
<sequence length="226" mass="25346">MDTGKKRYLDQTDTPSSQEVGKRPVWLCKCDPCMEYSNGKGEQVSMATFYRHRNNQRLRDAMMRGYGHNAQSASGEEMDEITEANVDTIDDDAIDNVSLLSERIPVCDDLAVSEAEEEIEDLYEAEAQSENDEEQDAEVEGVVQRMQDLGTSECLEEEYDQRDLVPDELDSDGEDETDLTQGASAAWQSSMVDDDLFDFGWEGPMDASCSDDDDNDNDNDNNNNNG</sequence>
<feature type="compositionally biased region" description="Acidic residues" evidence="1">
    <location>
        <begin position="209"/>
        <end position="219"/>
    </location>
</feature>
<proteinExistence type="predicted"/>
<evidence type="ECO:0000313" key="2">
    <source>
        <dbReference type="EMBL" id="ORX45068.1"/>
    </source>
</evidence>
<feature type="region of interest" description="Disordered" evidence="1">
    <location>
        <begin position="148"/>
        <end position="226"/>
    </location>
</feature>
<feature type="compositionally biased region" description="Polar residues" evidence="1">
    <location>
        <begin position="179"/>
        <end position="191"/>
    </location>
</feature>
<evidence type="ECO:0000313" key="3">
    <source>
        <dbReference type="Proteomes" id="UP000242146"/>
    </source>
</evidence>
<feature type="region of interest" description="Disordered" evidence="1">
    <location>
        <begin position="1"/>
        <end position="20"/>
    </location>
</feature>